<comment type="caution">
    <text evidence="12">The sequence shown here is derived from an EMBL/GenBank/DDBJ whole genome shotgun (WGS) entry which is preliminary data.</text>
</comment>
<dbReference type="AlphaFoldDB" id="A0A940YG37"/>
<dbReference type="GO" id="GO:0043810">
    <property type="term" value="F:ornithine-acyl [acyl carrier protein] N-acyltransferase activity"/>
    <property type="evidence" value="ECO:0007669"/>
    <property type="project" value="UniProtKB-EC"/>
</dbReference>
<dbReference type="GO" id="GO:0006629">
    <property type="term" value="P:lipid metabolic process"/>
    <property type="evidence" value="ECO:0007669"/>
    <property type="project" value="UniProtKB-KW"/>
</dbReference>
<keyword evidence="5 12" id="KW-0012">Acyltransferase</keyword>
<keyword evidence="13" id="KW-1185">Reference proteome</keyword>
<dbReference type="Pfam" id="PF13444">
    <property type="entry name" value="Acetyltransf_5"/>
    <property type="match status" value="1"/>
</dbReference>
<reference evidence="12 13" key="1">
    <citation type="submission" date="2021-04" db="EMBL/GenBank/DDBJ databases">
        <title>The genome sequence of Ideonella sp. 3Y2.</title>
        <authorList>
            <person name="Liu Y."/>
        </authorList>
    </citation>
    <scope>NUCLEOTIDE SEQUENCE [LARGE SCALE GENOMIC DNA]</scope>
    <source>
        <strain evidence="12 13">3Y2</strain>
    </source>
</reference>
<dbReference type="Gene3D" id="3.40.630.30">
    <property type="match status" value="1"/>
</dbReference>
<evidence type="ECO:0000256" key="10">
    <source>
        <dbReference type="ARBA" id="ARBA00047785"/>
    </source>
</evidence>
<sequence>MSPTPASYHLSETTALPEQRPTPRYRLRLADGADDVRAAQALRFAVFNLELNEGLPQSYDTGLDADPFDEVCDHLLVEDAQSGAIVGTYRLQTGLRAGAARGYYSEREFDFSPFEAARPLILELGRACIHQRHRHFAVLNLLWSGIASYAHEQGARYLVGCSSLNSQDAGEGWAAYRAMARHLAPPAWRTQPRNAFVCPHSPQPAAAPRLPRLLSAYLALGAEICGPPAIDREFRTIDFLTLLDLHSPGVMALQARGRFAG</sequence>
<gene>
    <name evidence="12" type="ORF">KAK03_02505</name>
</gene>
<organism evidence="12 13">
    <name type="scientific">Ideonella alba</name>
    <dbReference type="NCBI Taxonomy" id="2824118"/>
    <lineage>
        <taxon>Bacteria</taxon>
        <taxon>Pseudomonadati</taxon>
        <taxon>Pseudomonadota</taxon>
        <taxon>Betaproteobacteria</taxon>
        <taxon>Burkholderiales</taxon>
        <taxon>Sphaerotilaceae</taxon>
        <taxon>Ideonella</taxon>
    </lineage>
</organism>
<name>A0A940YG37_9BURK</name>
<evidence type="ECO:0000256" key="1">
    <source>
        <dbReference type="ARBA" id="ARBA00005189"/>
    </source>
</evidence>
<evidence type="ECO:0000256" key="8">
    <source>
        <dbReference type="ARBA" id="ARBA00039866"/>
    </source>
</evidence>
<keyword evidence="3 12" id="KW-0808">Transferase</keyword>
<evidence type="ECO:0000256" key="4">
    <source>
        <dbReference type="ARBA" id="ARBA00023098"/>
    </source>
</evidence>
<dbReference type="Proteomes" id="UP000676246">
    <property type="component" value="Unassembled WGS sequence"/>
</dbReference>
<proteinExistence type="inferred from homology"/>
<evidence type="ECO:0000256" key="3">
    <source>
        <dbReference type="ARBA" id="ARBA00022679"/>
    </source>
</evidence>
<evidence type="ECO:0000256" key="9">
    <source>
        <dbReference type="ARBA" id="ARBA00045724"/>
    </source>
</evidence>
<dbReference type="RefSeq" id="WP_210851588.1">
    <property type="nucleotide sequence ID" value="NZ_JAGQDD010000001.1"/>
</dbReference>
<comment type="function">
    <text evidence="9">Catalyzes the first step in the biosynthesis of ornithine lipids, which are phosphorus-free membrane lipids. Catalyzes the 3-hydroxyacyl-acyl carrier protein-dependent acylation of ornithine to form lyso-ornithine lipid (LOL).</text>
</comment>
<dbReference type="PANTHER" id="PTHR37323:SF1">
    <property type="entry name" value="L-ORNITHINE N(ALPHA)-ACYLTRANSFERASE"/>
    <property type="match status" value="1"/>
</dbReference>
<evidence type="ECO:0000256" key="5">
    <source>
        <dbReference type="ARBA" id="ARBA00023315"/>
    </source>
</evidence>
<comment type="catalytic activity">
    <reaction evidence="10">
        <text>a (3R)-hydroxyacyl-[ACP] + L-ornithine = a lyso-ornithine lipid + holo-[ACP] + H(+)</text>
        <dbReference type="Rhea" id="RHEA:20633"/>
        <dbReference type="Rhea" id="RHEA-COMP:9685"/>
        <dbReference type="Rhea" id="RHEA-COMP:9945"/>
        <dbReference type="ChEBI" id="CHEBI:15378"/>
        <dbReference type="ChEBI" id="CHEBI:46911"/>
        <dbReference type="ChEBI" id="CHEBI:64479"/>
        <dbReference type="ChEBI" id="CHEBI:78827"/>
        <dbReference type="ChEBI" id="CHEBI:138482"/>
        <dbReference type="EC" id="2.3.2.30"/>
    </reaction>
    <physiologicalReaction direction="left-to-right" evidence="10">
        <dbReference type="Rhea" id="RHEA:20634"/>
    </physiologicalReaction>
</comment>
<dbReference type="InterPro" id="IPR016181">
    <property type="entry name" value="Acyl_CoA_acyltransferase"/>
</dbReference>
<feature type="compositionally biased region" description="Polar residues" evidence="11">
    <location>
        <begin position="1"/>
        <end position="16"/>
    </location>
</feature>
<keyword evidence="2" id="KW-0444">Lipid biosynthesis</keyword>
<dbReference type="PANTHER" id="PTHR37323">
    <property type="entry name" value="GCN5-RELATED N-ACETYLTRANSFERASE"/>
    <property type="match status" value="1"/>
</dbReference>
<evidence type="ECO:0000256" key="2">
    <source>
        <dbReference type="ARBA" id="ARBA00022516"/>
    </source>
</evidence>
<accession>A0A940YG37</accession>
<evidence type="ECO:0000313" key="12">
    <source>
        <dbReference type="EMBL" id="MBQ0929339.1"/>
    </source>
</evidence>
<comment type="similarity">
    <text evidence="6">Belongs to the acetyltransferase family. OlsB subfamily.</text>
</comment>
<evidence type="ECO:0000256" key="11">
    <source>
        <dbReference type="SAM" id="MobiDB-lite"/>
    </source>
</evidence>
<evidence type="ECO:0000256" key="7">
    <source>
        <dbReference type="ARBA" id="ARBA00039058"/>
    </source>
</evidence>
<dbReference type="EMBL" id="JAGQDD010000001">
    <property type="protein sequence ID" value="MBQ0929339.1"/>
    <property type="molecule type" value="Genomic_DNA"/>
</dbReference>
<evidence type="ECO:0000256" key="6">
    <source>
        <dbReference type="ARBA" id="ARBA00038095"/>
    </source>
</evidence>
<dbReference type="InterPro" id="IPR052351">
    <property type="entry name" value="Ornithine_N-alpha-AT"/>
</dbReference>
<dbReference type="SUPFAM" id="SSF55729">
    <property type="entry name" value="Acyl-CoA N-acyltransferases (Nat)"/>
    <property type="match status" value="1"/>
</dbReference>
<dbReference type="EC" id="2.3.2.30" evidence="7"/>
<protein>
    <recommendedName>
        <fullName evidence="8">L-ornithine N(alpha)-acyltransferase</fullName>
        <ecNumber evidence="7">2.3.2.30</ecNumber>
    </recommendedName>
</protein>
<keyword evidence="4" id="KW-0443">Lipid metabolism</keyword>
<feature type="region of interest" description="Disordered" evidence="11">
    <location>
        <begin position="1"/>
        <end position="21"/>
    </location>
</feature>
<evidence type="ECO:0000313" key="13">
    <source>
        <dbReference type="Proteomes" id="UP000676246"/>
    </source>
</evidence>
<comment type="pathway">
    <text evidence="1">Lipid metabolism.</text>
</comment>